<dbReference type="Proteomes" id="UP001458415">
    <property type="component" value="Unassembled WGS sequence"/>
</dbReference>
<dbReference type="RefSeq" id="WP_086723296.1">
    <property type="nucleotide sequence ID" value="NZ_MUBM01000026.1"/>
</dbReference>
<evidence type="ECO:0000313" key="2">
    <source>
        <dbReference type="Proteomes" id="UP001458415"/>
    </source>
</evidence>
<evidence type="ECO:0008006" key="3">
    <source>
        <dbReference type="Google" id="ProtNLM"/>
    </source>
</evidence>
<dbReference type="EMBL" id="JBEPCU010000199">
    <property type="protein sequence ID" value="MER6978146.1"/>
    <property type="molecule type" value="Genomic_DNA"/>
</dbReference>
<name>A0ABV1W1U8_9ACTN</name>
<comment type="caution">
    <text evidence="1">The sequence shown here is derived from an EMBL/GenBank/DDBJ whole genome shotgun (WGS) entry which is preliminary data.</text>
</comment>
<proteinExistence type="predicted"/>
<reference evidence="1 2" key="1">
    <citation type="submission" date="2024-06" db="EMBL/GenBank/DDBJ databases">
        <title>The Natural Products Discovery Center: Release of the First 8490 Sequenced Strains for Exploring Actinobacteria Biosynthetic Diversity.</title>
        <authorList>
            <person name="Kalkreuter E."/>
            <person name="Kautsar S.A."/>
            <person name="Yang D."/>
            <person name="Bader C.D."/>
            <person name="Teijaro C.N."/>
            <person name="Fluegel L."/>
            <person name="Davis C.M."/>
            <person name="Simpson J.R."/>
            <person name="Lauterbach L."/>
            <person name="Steele A.D."/>
            <person name="Gui C."/>
            <person name="Meng S."/>
            <person name="Li G."/>
            <person name="Viehrig K."/>
            <person name="Ye F."/>
            <person name="Su P."/>
            <person name="Kiefer A.F."/>
            <person name="Nichols A."/>
            <person name="Cepeda A.J."/>
            <person name="Yan W."/>
            <person name="Fan B."/>
            <person name="Jiang Y."/>
            <person name="Adhikari A."/>
            <person name="Zheng C.-J."/>
            <person name="Schuster L."/>
            <person name="Cowan T.M."/>
            <person name="Smanski M.J."/>
            <person name="Chevrette M.G."/>
            <person name="De Carvalho L.P.S."/>
            <person name="Shen B."/>
        </authorList>
    </citation>
    <scope>NUCLEOTIDE SEQUENCE [LARGE SCALE GENOMIC DNA]</scope>
    <source>
        <strain evidence="1 2">NPDC000634</strain>
    </source>
</reference>
<accession>A0ABV1W1U8</accession>
<keyword evidence="2" id="KW-1185">Reference proteome</keyword>
<protein>
    <recommendedName>
        <fullName evidence="3">Secreted protein</fullName>
    </recommendedName>
</protein>
<organism evidence="1 2">
    <name type="scientific">Streptomyces carpinensis</name>
    <dbReference type="NCBI Taxonomy" id="66369"/>
    <lineage>
        <taxon>Bacteria</taxon>
        <taxon>Bacillati</taxon>
        <taxon>Actinomycetota</taxon>
        <taxon>Actinomycetes</taxon>
        <taxon>Kitasatosporales</taxon>
        <taxon>Streptomycetaceae</taxon>
        <taxon>Streptomyces</taxon>
    </lineage>
</organism>
<evidence type="ECO:0000313" key="1">
    <source>
        <dbReference type="EMBL" id="MER6978146.1"/>
    </source>
</evidence>
<gene>
    <name evidence="1" type="ORF">ABT317_14305</name>
</gene>
<sequence>MALLALILSAWTIHALEEIALKQQELSIQQQIPKVYAYVGLGEKGEQDWLIIENHEARALIDVRFVFVDPAGEPVYEETDDYVTPCTTDSYELTKRDDTGVSDLDYVTTFRYLQRYWKQPGFGEVQATNKPQSIAGAAELHFSKSTTEDTPGCG</sequence>